<dbReference type="OrthoDB" id="1912023at2759"/>
<keyword evidence="2" id="KW-1133">Transmembrane helix</keyword>
<dbReference type="GO" id="GO:0031415">
    <property type="term" value="C:NatA complex"/>
    <property type="evidence" value="ECO:0007669"/>
    <property type="project" value="TreeGrafter"/>
</dbReference>
<feature type="region of interest" description="Disordered" evidence="1">
    <location>
        <begin position="123"/>
        <end position="147"/>
    </location>
</feature>
<evidence type="ECO:0000313" key="5">
    <source>
        <dbReference type="Proteomes" id="UP000075714"/>
    </source>
</evidence>
<sequence length="325" mass="33240">MPYGTPGVAVAASSYSSAPESSDGDAEASTSQHTPPLAVDAVFGARAGRRWRVRPFDNSDFAAIVDVQTDSFHNANPVPFLNDLTYRLFRAEVVDAVKQKTKYLSSTGDIFQLLVAEQVPDEPAAGAGAASDGGGDGTSDGGAASTASRGGALVGSVEVSRLAEPGVLQALPRGITEYVYVSSMCVRRSLRRRGAAQALLAAAEAQARLWGRTHLALHVYKDNTAAVKLYSDWGMAVVKSDPEWKKLLGDRVRLLMYKPVPSASGPEGGAEGTGASAGVAREGAAAAGSGGGGGSAGPQTTLLQMAVGFVFVSAVAGVLLSSGVV</sequence>
<dbReference type="Gene3D" id="3.40.630.30">
    <property type="match status" value="1"/>
</dbReference>
<accession>A0A150G7E6</accession>
<reference evidence="5" key="1">
    <citation type="journal article" date="2016" name="Nat. Commun.">
        <title>The Gonium pectorale genome demonstrates co-option of cell cycle regulation during the evolution of multicellularity.</title>
        <authorList>
            <person name="Hanschen E.R."/>
            <person name="Marriage T.N."/>
            <person name="Ferris P.J."/>
            <person name="Hamaji T."/>
            <person name="Toyoda A."/>
            <person name="Fujiyama A."/>
            <person name="Neme R."/>
            <person name="Noguchi H."/>
            <person name="Minakuchi Y."/>
            <person name="Suzuki M."/>
            <person name="Kawai-Toyooka H."/>
            <person name="Smith D.R."/>
            <person name="Sparks H."/>
            <person name="Anderson J."/>
            <person name="Bakaric R."/>
            <person name="Luria V."/>
            <person name="Karger A."/>
            <person name="Kirschner M.W."/>
            <person name="Durand P.M."/>
            <person name="Michod R.E."/>
            <person name="Nozaki H."/>
            <person name="Olson B.J."/>
        </authorList>
    </citation>
    <scope>NUCLEOTIDE SEQUENCE [LARGE SCALE GENOMIC DNA]</scope>
    <source>
        <strain evidence="5">NIES-2863</strain>
    </source>
</reference>
<name>A0A150G7E6_GONPE</name>
<feature type="transmembrane region" description="Helical" evidence="2">
    <location>
        <begin position="302"/>
        <end position="320"/>
    </location>
</feature>
<organism evidence="4 5">
    <name type="scientific">Gonium pectorale</name>
    <name type="common">Green alga</name>
    <dbReference type="NCBI Taxonomy" id="33097"/>
    <lineage>
        <taxon>Eukaryota</taxon>
        <taxon>Viridiplantae</taxon>
        <taxon>Chlorophyta</taxon>
        <taxon>core chlorophytes</taxon>
        <taxon>Chlorophyceae</taxon>
        <taxon>CS clade</taxon>
        <taxon>Chlamydomonadales</taxon>
        <taxon>Volvocaceae</taxon>
        <taxon>Gonium</taxon>
    </lineage>
</organism>
<keyword evidence="2" id="KW-0812">Transmembrane</keyword>
<feature type="domain" description="N-acetyltransferase" evidence="3">
    <location>
        <begin position="84"/>
        <end position="261"/>
    </location>
</feature>
<dbReference type="GO" id="GO:0007064">
    <property type="term" value="P:mitotic sister chromatid cohesion"/>
    <property type="evidence" value="ECO:0007669"/>
    <property type="project" value="TreeGrafter"/>
</dbReference>
<dbReference type="InterPro" id="IPR016181">
    <property type="entry name" value="Acyl_CoA_acyltransferase"/>
</dbReference>
<dbReference type="Proteomes" id="UP000075714">
    <property type="component" value="Unassembled WGS sequence"/>
</dbReference>
<evidence type="ECO:0000256" key="1">
    <source>
        <dbReference type="SAM" id="MobiDB-lite"/>
    </source>
</evidence>
<keyword evidence="5" id="KW-1185">Reference proteome</keyword>
<evidence type="ECO:0000313" key="4">
    <source>
        <dbReference type="EMBL" id="KXZ45767.1"/>
    </source>
</evidence>
<feature type="region of interest" description="Disordered" evidence="1">
    <location>
        <begin position="1"/>
        <end position="34"/>
    </location>
</feature>
<dbReference type="STRING" id="33097.A0A150G7E6"/>
<dbReference type="AlphaFoldDB" id="A0A150G7E6"/>
<dbReference type="PANTHER" id="PTHR42919">
    <property type="entry name" value="N-ALPHA-ACETYLTRANSFERASE"/>
    <property type="match status" value="1"/>
</dbReference>
<gene>
    <name evidence="4" type="ORF">GPECTOR_50g560</name>
</gene>
<dbReference type="Pfam" id="PF00583">
    <property type="entry name" value="Acetyltransf_1"/>
    <property type="match status" value="1"/>
</dbReference>
<dbReference type="PROSITE" id="PS51186">
    <property type="entry name" value="GNAT"/>
    <property type="match status" value="1"/>
</dbReference>
<keyword evidence="2" id="KW-0472">Membrane</keyword>
<proteinExistence type="predicted"/>
<dbReference type="SUPFAM" id="SSF55729">
    <property type="entry name" value="Acyl-CoA N-acyltransferases (Nat)"/>
    <property type="match status" value="1"/>
</dbReference>
<dbReference type="GO" id="GO:0008080">
    <property type="term" value="F:N-acetyltransferase activity"/>
    <property type="evidence" value="ECO:0007669"/>
    <property type="project" value="TreeGrafter"/>
</dbReference>
<dbReference type="EMBL" id="LSYV01000051">
    <property type="protein sequence ID" value="KXZ45767.1"/>
    <property type="molecule type" value="Genomic_DNA"/>
</dbReference>
<evidence type="ECO:0000256" key="2">
    <source>
        <dbReference type="SAM" id="Phobius"/>
    </source>
</evidence>
<dbReference type="PANTHER" id="PTHR42919:SF20">
    <property type="entry name" value="GCN5-RELATED N-ACETYLTRANSFERASE 10, CHLOROPLASTIC"/>
    <property type="match status" value="1"/>
</dbReference>
<dbReference type="InterPro" id="IPR051556">
    <property type="entry name" value="N-term/lysine_N-AcTrnsfr"/>
</dbReference>
<dbReference type="InterPro" id="IPR000182">
    <property type="entry name" value="GNAT_dom"/>
</dbReference>
<feature type="compositionally biased region" description="Low complexity" evidence="1">
    <location>
        <begin position="9"/>
        <end position="21"/>
    </location>
</feature>
<evidence type="ECO:0000259" key="3">
    <source>
        <dbReference type="PROSITE" id="PS51186"/>
    </source>
</evidence>
<feature type="compositionally biased region" description="Gly residues" evidence="1">
    <location>
        <begin position="131"/>
        <end position="140"/>
    </location>
</feature>
<comment type="caution">
    <text evidence="4">The sequence shown here is derived from an EMBL/GenBank/DDBJ whole genome shotgun (WGS) entry which is preliminary data.</text>
</comment>
<protein>
    <recommendedName>
        <fullName evidence="3">N-acetyltransferase domain-containing protein</fullName>
    </recommendedName>
</protein>